<keyword evidence="2" id="KW-0472">Membrane</keyword>
<dbReference type="Gene3D" id="3.40.50.1820">
    <property type="entry name" value="alpha/beta hydrolase"/>
    <property type="match status" value="1"/>
</dbReference>
<dbReference type="PANTHER" id="PTHR22946:SF9">
    <property type="entry name" value="POLYKETIDE TRANSFERASE AF380"/>
    <property type="match status" value="1"/>
</dbReference>
<dbReference type="EMBL" id="RSAS01000612">
    <property type="protein sequence ID" value="RRR69591.1"/>
    <property type="molecule type" value="Genomic_DNA"/>
</dbReference>
<dbReference type="SUPFAM" id="SSF53474">
    <property type="entry name" value="alpha/beta-Hydrolases"/>
    <property type="match status" value="1"/>
</dbReference>
<dbReference type="GO" id="GO:0052689">
    <property type="term" value="F:carboxylic ester hydrolase activity"/>
    <property type="evidence" value="ECO:0007669"/>
    <property type="project" value="UniProtKB-ARBA"/>
</dbReference>
<reference evidence="4 5" key="1">
    <citation type="submission" date="2018-12" db="EMBL/GenBank/DDBJ databases">
        <title>Genome Sequence of Candidatus Viridilinea halotolerans isolated from saline sulfide-rich spring.</title>
        <authorList>
            <person name="Grouzdev D.S."/>
            <person name="Burganskaya E.I."/>
            <person name="Krutkina M.S."/>
            <person name="Sukhacheva M.V."/>
            <person name="Gorlenko V.M."/>
        </authorList>
    </citation>
    <scope>NUCLEOTIDE SEQUENCE [LARGE SCALE GENOMIC DNA]</scope>
    <source>
        <strain evidence="4">Chok-6</strain>
    </source>
</reference>
<dbReference type="Pfam" id="PF12146">
    <property type="entry name" value="Hydrolase_4"/>
    <property type="match status" value="1"/>
</dbReference>
<keyword evidence="2" id="KW-0812">Transmembrane</keyword>
<dbReference type="PANTHER" id="PTHR22946">
    <property type="entry name" value="DIENELACTONE HYDROLASE DOMAIN-CONTAINING PROTEIN-RELATED"/>
    <property type="match status" value="1"/>
</dbReference>
<dbReference type="AlphaFoldDB" id="A0A426TW84"/>
<evidence type="ECO:0000313" key="5">
    <source>
        <dbReference type="Proteomes" id="UP000280307"/>
    </source>
</evidence>
<evidence type="ECO:0000256" key="1">
    <source>
        <dbReference type="ARBA" id="ARBA00022801"/>
    </source>
</evidence>
<feature type="non-terminal residue" evidence="4">
    <location>
        <position position="175"/>
    </location>
</feature>
<evidence type="ECO:0000259" key="3">
    <source>
        <dbReference type="Pfam" id="PF12146"/>
    </source>
</evidence>
<organism evidence="4 5">
    <name type="scientific">Candidatus Viridilinea halotolerans</name>
    <dbReference type="NCBI Taxonomy" id="2491704"/>
    <lineage>
        <taxon>Bacteria</taxon>
        <taxon>Bacillati</taxon>
        <taxon>Chloroflexota</taxon>
        <taxon>Chloroflexia</taxon>
        <taxon>Chloroflexales</taxon>
        <taxon>Chloroflexineae</taxon>
        <taxon>Oscillochloridaceae</taxon>
        <taxon>Candidatus Viridilinea</taxon>
    </lineage>
</organism>
<comment type="caution">
    <text evidence="4">The sequence shown here is derived from an EMBL/GenBank/DDBJ whole genome shotgun (WGS) entry which is preliminary data.</text>
</comment>
<evidence type="ECO:0000313" key="4">
    <source>
        <dbReference type="EMBL" id="RRR69591.1"/>
    </source>
</evidence>
<dbReference type="InterPro" id="IPR029058">
    <property type="entry name" value="AB_hydrolase_fold"/>
</dbReference>
<accession>A0A426TW84</accession>
<dbReference type="Proteomes" id="UP000280307">
    <property type="component" value="Unassembled WGS sequence"/>
</dbReference>
<feature type="domain" description="Serine aminopeptidase S33" evidence="3">
    <location>
        <begin position="78"/>
        <end position="173"/>
    </location>
</feature>
<feature type="transmembrane region" description="Helical" evidence="2">
    <location>
        <begin position="150"/>
        <end position="169"/>
    </location>
</feature>
<gene>
    <name evidence="4" type="ORF">EI684_15195</name>
</gene>
<keyword evidence="2" id="KW-1133">Transmembrane helix</keyword>
<proteinExistence type="predicted"/>
<keyword evidence="1 4" id="KW-0378">Hydrolase</keyword>
<dbReference type="InterPro" id="IPR050261">
    <property type="entry name" value="FrsA_esterase"/>
</dbReference>
<dbReference type="InterPro" id="IPR022742">
    <property type="entry name" value="Hydrolase_4"/>
</dbReference>
<sequence length="175" mass="18851">MLRRSSLLPSLLSGAVGLVGGALGAAWYISHRVTPEPRRTFIDAYTFTPWELGVPFEPISIMSSNGVTLRGWWLPQTDPKGILIGCHGHSGSKDDMLGIGSNVWRAGYSVLLFDFRGRGESDPWPQTLVSREVDDLHAAVAFAAARLPQVPIGVIGFSMGAAVAIITAAQKPRLR</sequence>
<evidence type="ECO:0000256" key="2">
    <source>
        <dbReference type="SAM" id="Phobius"/>
    </source>
</evidence>
<protein>
    <submittedName>
        <fullName evidence="4">Alpha/beta fold hydrolase</fullName>
    </submittedName>
</protein>
<name>A0A426TW84_9CHLR</name>